<organism evidence="3">
    <name type="scientific">marine metagenome</name>
    <dbReference type="NCBI Taxonomy" id="408172"/>
    <lineage>
        <taxon>unclassified sequences</taxon>
        <taxon>metagenomes</taxon>
        <taxon>ecological metagenomes</taxon>
    </lineage>
</organism>
<sequence length="278" mass="30948">VAYVRVYLTSSSGAVTKMSMWFRIISLLGLAVVLALPIQAAKQPNIILILADDLGYGDLSCFGQKKLKTPRLDTMASEGMRFTQFYAGCTVCAPSRSVLMTGRHMGRTVVRGNSAQPIIVRPGQTTLGSVLKGTGYKTACIGKWGVGTPDNFTNPNDVGFNHFFGYINMWHAHNFYPEFLIRNGKVVKLKNEVAQKWKSFQDPANPMSGRGVAVKRLEYAPDLFIEDSLAFIRQNQKRPFFLYFAMNVPHANNEGGNKGMEVPDLGEFARKDWPEPEK</sequence>
<dbReference type="Gene3D" id="3.40.720.10">
    <property type="entry name" value="Alkaline Phosphatase, subunit A"/>
    <property type="match status" value="1"/>
</dbReference>
<dbReference type="Pfam" id="PF00884">
    <property type="entry name" value="Sulfatase"/>
    <property type="match status" value="1"/>
</dbReference>
<evidence type="ECO:0000256" key="1">
    <source>
        <dbReference type="SAM" id="MobiDB-lite"/>
    </source>
</evidence>
<evidence type="ECO:0000313" key="3">
    <source>
        <dbReference type="EMBL" id="SVB84768.1"/>
    </source>
</evidence>
<dbReference type="EMBL" id="UINC01060352">
    <property type="protein sequence ID" value="SVB84768.1"/>
    <property type="molecule type" value="Genomic_DNA"/>
</dbReference>
<feature type="compositionally biased region" description="Basic and acidic residues" evidence="1">
    <location>
        <begin position="267"/>
        <end position="278"/>
    </location>
</feature>
<reference evidence="3" key="1">
    <citation type="submission" date="2018-05" db="EMBL/GenBank/DDBJ databases">
        <authorList>
            <person name="Lanie J.A."/>
            <person name="Ng W.-L."/>
            <person name="Kazmierczak K.M."/>
            <person name="Andrzejewski T.M."/>
            <person name="Davidsen T.M."/>
            <person name="Wayne K.J."/>
            <person name="Tettelin H."/>
            <person name="Glass J.I."/>
            <person name="Rusch D."/>
            <person name="Podicherti R."/>
            <person name="Tsui H.-C.T."/>
            <person name="Winkler M.E."/>
        </authorList>
    </citation>
    <scope>NUCLEOTIDE SEQUENCE</scope>
</reference>
<accession>A0A382HBQ5</accession>
<feature type="non-terminal residue" evidence="3">
    <location>
        <position position="1"/>
    </location>
</feature>
<protein>
    <recommendedName>
        <fullName evidence="2">Sulfatase N-terminal domain-containing protein</fullName>
    </recommendedName>
</protein>
<name>A0A382HBQ5_9ZZZZ</name>
<dbReference type="AlphaFoldDB" id="A0A382HBQ5"/>
<dbReference type="SUPFAM" id="SSF53649">
    <property type="entry name" value="Alkaline phosphatase-like"/>
    <property type="match status" value="1"/>
</dbReference>
<proteinExistence type="predicted"/>
<evidence type="ECO:0000259" key="2">
    <source>
        <dbReference type="Pfam" id="PF00884"/>
    </source>
</evidence>
<feature type="non-terminal residue" evidence="3">
    <location>
        <position position="278"/>
    </location>
</feature>
<dbReference type="PANTHER" id="PTHR43751:SF3">
    <property type="entry name" value="SULFATASE N-TERMINAL DOMAIN-CONTAINING PROTEIN"/>
    <property type="match status" value="1"/>
</dbReference>
<feature type="region of interest" description="Disordered" evidence="1">
    <location>
        <begin position="255"/>
        <end position="278"/>
    </location>
</feature>
<feature type="domain" description="Sulfatase N-terminal" evidence="2">
    <location>
        <begin position="44"/>
        <end position="251"/>
    </location>
</feature>
<gene>
    <name evidence="3" type="ORF">METZ01_LOCUS237622</name>
</gene>
<dbReference type="InterPro" id="IPR052701">
    <property type="entry name" value="GAG_Ulvan_Degrading_Sulfatases"/>
</dbReference>
<dbReference type="PANTHER" id="PTHR43751">
    <property type="entry name" value="SULFATASE"/>
    <property type="match status" value="1"/>
</dbReference>
<dbReference type="InterPro" id="IPR000917">
    <property type="entry name" value="Sulfatase_N"/>
</dbReference>
<dbReference type="InterPro" id="IPR017850">
    <property type="entry name" value="Alkaline_phosphatase_core_sf"/>
</dbReference>